<feature type="transmembrane region" description="Helical" evidence="1">
    <location>
        <begin position="272"/>
        <end position="290"/>
    </location>
</feature>
<feature type="transmembrane region" description="Helical" evidence="1">
    <location>
        <begin position="310"/>
        <end position="331"/>
    </location>
</feature>
<organism evidence="4">
    <name type="scientific">Caenorhabditis remanei</name>
    <name type="common">Caenorhabditis vulgaris</name>
    <dbReference type="NCBI Taxonomy" id="31234"/>
    <lineage>
        <taxon>Eukaryota</taxon>
        <taxon>Metazoa</taxon>
        <taxon>Ecdysozoa</taxon>
        <taxon>Nematoda</taxon>
        <taxon>Chromadorea</taxon>
        <taxon>Rhabditida</taxon>
        <taxon>Rhabditina</taxon>
        <taxon>Rhabditomorpha</taxon>
        <taxon>Rhabditoidea</taxon>
        <taxon>Rhabditidae</taxon>
        <taxon>Peloderinae</taxon>
        <taxon>Caenorhabditis</taxon>
    </lineage>
</organism>
<sequence>MGNTLGGEYLSTWDDADVKKWQETARNMQQCTYLQFGGSQFHDMTDLTVELRVTKICYAIYGPPIEEADTLEEAYSTEQRAFGRKCYEKILEVWKKAPEPRFKLGFIFVFCKEGDKEYQFQVPLFRLLWEKKGNTDTNRYIDTSLRVYDSARDWKDNNHMPMMKYCHPENLFYTCTNDWSYNFDEKEEVVLGFNTSPACDLTARIVRVADVIITTVGMTVGVVAIFTPAGFISGPILLSVGAGSAGWGVDRATQRLIDKGTHGESLTDLESALLWLSLAAAPLNLLNGFVGAKLAAGAASGRIFSQTQRVLATLLMFTVVGVDSFSFLLNLTNLIDKAIKDQLTTLDVLQFSVSTLFFGNMLIQPKTASGIIKKAQQQQIQHVAEKMTDADAKVAFKKYLDANKGKGGIHDGAKIVRDLLKMEDPNAFFNGVNHDQLGIGVNYSEKRQSGTPSVQKPAKLKACLGGKDYKDHQHLGQLNDQQVGRLNKVFGGAAKYDEHVVNFATKIANEMKMTNNPDGFMSIVEMVAAQAKQDSNFVRTGDVKNFTAGIQKDLKIVTEIGNKNQLKFSDPYKALYHYRKHGSEFMNKCTPKFYLGELPGQIQDRGQLADVCKVTSDLPSGGTEMFTRKTYLRKDNAMLVVIEKDNMKTISTMYKKPDCWAEYTKQFPEVKYPTPNANFANLAYVAGLDAVQLQLRSSSFFFKNHNITERDPNYERYQAMIGILAQDMANCLKHDSEE</sequence>
<dbReference type="HOGENOM" id="CLU_367349_0_0_1"/>
<keyword evidence="1" id="KW-0472">Membrane</keyword>
<protein>
    <recommendedName>
        <fullName evidence="2">DUF4781 domain-containing protein</fullName>
    </recommendedName>
</protein>
<dbReference type="Proteomes" id="UP000008281">
    <property type="component" value="Unassembled WGS sequence"/>
</dbReference>
<dbReference type="STRING" id="31234.E3N0J5"/>
<dbReference type="InterPro" id="IPR031962">
    <property type="entry name" value="DUF4781"/>
</dbReference>
<dbReference type="AlphaFoldDB" id="E3N0J5"/>
<dbReference type="PANTHER" id="PTHR21115:SF0">
    <property type="entry name" value="GH06117P-RELATED"/>
    <property type="match status" value="1"/>
</dbReference>
<feature type="domain" description="DUF4781" evidence="2">
    <location>
        <begin position="122"/>
        <end position="419"/>
    </location>
</feature>
<dbReference type="PANTHER" id="PTHR21115">
    <property type="entry name" value="GH06117P-RELATED"/>
    <property type="match status" value="1"/>
</dbReference>
<dbReference type="OrthoDB" id="6512497at2759"/>
<evidence type="ECO:0000259" key="2">
    <source>
        <dbReference type="Pfam" id="PF16013"/>
    </source>
</evidence>
<dbReference type="Pfam" id="PF16013">
    <property type="entry name" value="DUF4781"/>
    <property type="match status" value="1"/>
</dbReference>
<gene>
    <name evidence="3" type="ORF">CRE_11361</name>
</gene>
<evidence type="ECO:0000313" key="4">
    <source>
        <dbReference type="Proteomes" id="UP000008281"/>
    </source>
</evidence>
<reference evidence="3" key="1">
    <citation type="submission" date="2007-07" db="EMBL/GenBank/DDBJ databases">
        <title>PCAP assembly of the Caenorhabditis remanei genome.</title>
        <authorList>
            <consortium name="The Caenorhabditis remanei Sequencing Consortium"/>
            <person name="Wilson R.K."/>
        </authorList>
    </citation>
    <scope>NUCLEOTIDE SEQUENCE [LARGE SCALE GENOMIC DNA]</scope>
    <source>
        <strain evidence="3">PB4641</strain>
    </source>
</reference>
<proteinExistence type="predicted"/>
<keyword evidence="4" id="KW-1185">Reference proteome</keyword>
<dbReference type="InParanoid" id="E3N0J5"/>
<feature type="transmembrane region" description="Helical" evidence="1">
    <location>
        <begin position="211"/>
        <end position="232"/>
    </location>
</feature>
<evidence type="ECO:0000256" key="1">
    <source>
        <dbReference type="SAM" id="Phobius"/>
    </source>
</evidence>
<keyword evidence="1" id="KW-1133">Transmembrane helix</keyword>
<dbReference type="EMBL" id="DS268505">
    <property type="protein sequence ID" value="EFP13390.1"/>
    <property type="molecule type" value="Genomic_DNA"/>
</dbReference>
<accession>E3N0J5</accession>
<name>E3N0J5_CAERE</name>
<dbReference type="OMA" id="CTPKFYL"/>
<keyword evidence="1" id="KW-0812">Transmembrane</keyword>
<dbReference type="eggNOG" id="ENOG502S29Y">
    <property type="taxonomic scope" value="Eukaryota"/>
</dbReference>
<evidence type="ECO:0000313" key="3">
    <source>
        <dbReference type="EMBL" id="EFP13390.1"/>
    </source>
</evidence>